<protein>
    <submittedName>
        <fullName evidence="2">Uncharacterized protein</fullName>
    </submittedName>
</protein>
<dbReference type="RefSeq" id="WP_311366468.1">
    <property type="nucleotide sequence ID" value="NZ_JAVRIC010000034.1"/>
</dbReference>
<reference evidence="2 3" key="1">
    <citation type="submission" date="2023-09" db="EMBL/GenBank/DDBJ databases">
        <authorList>
            <person name="Rey-Velasco X."/>
        </authorList>
    </citation>
    <scope>NUCLEOTIDE SEQUENCE [LARGE SCALE GENOMIC DNA]</scope>
    <source>
        <strain evidence="2 3">W345</strain>
    </source>
</reference>
<gene>
    <name evidence="2" type="ORF">RM530_17070</name>
</gene>
<accession>A0ABU2WME9</accession>
<dbReference type="EMBL" id="JAVRIC010000034">
    <property type="protein sequence ID" value="MDT0499057.1"/>
    <property type="molecule type" value="Genomic_DNA"/>
</dbReference>
<feature type="signal peptide" evidence="1">
    <location>
        <begin position="1"/>
        <end position="20"/>
    </location>
</feature>
<organism evidence="2 3">
    <name type="scientific">Banduia mediterranea</name>
    <dbReference type="NCBI Taxonomy" id="3075609"/>
    <lineage>
        <taxon>Bacteria</taxon>
        <taxon>Pseudomonadati</taxon>
        <taxon>Pseudomonadota</taxon>
        <taxon>Gammaproteobacteria</taxon>
        <taxon>Nevskiales</taxon>
        <taxon>Algiphilaceae</taxon>
        <taxon>Banduia</taxon>
    </lineage>
</organism>
<sequence length="296" mass="32117">MKLRTTVAVLLSLSGPLAAAAGPEPFTVPDYVAPRVVELQAKTVQVYDAPEADQGVAADATHFYAIDNTVIAQYAIDSGALVTRWAGPAKGLIRHLNSCFVEGTTLWCANSNYSLTPMGSSVERFDTTSMRHAGSHSLGLMDEGSLTWFGRLGAGWIAGFAHYDGNGGSGFKDHRYASVVRFDEQWRRNGGWLMPESVLQRMAPHAASGGAIGPDGLLYLLGHDRPEMYVVAKPNMGPTLIHLATISLEAEGQAFCWAPGDAREIYSIDRRRKRVRRIALPDIATLPEDATRFSAR</sequence>
<keyword evidence="1" id="KW-0732">Signal</keyword>
<comment type="caution">
    <text evidence="2">The sequence shown here is derived from an EMBL/GenBank/DDBJ whole genome shotgun (WGS) entry which is preliminary data.</text>
</comment>
<evidence type="ECO:0000313" key="3">
    <source>
        <dbReference type="Proteomes" id="UP001254608"/>
    </source>
</evidence>
<feature type="chain" id="PRO_5045331745" evidence="1">
    <location>
        <begin position="21"/>
        <end position="296"/>
    </location>
</feature>
<name>A0ABU2WME9_9GAMM</name>
<dbReference type="SUPFAM" id="SSF75011">
    <property type="entry name" value="3-carboxy-cis,cis-mucoante lactonizing enzyme"/>
    <property type="match status" value="1"/>
</dbReference>
<evidence type="ECO:0000313" key="2">
    <source>
        <dbReference type="EMBL" id="MDT0499057.1"/>
    </source>
</evidence>
<dbReference type="Proteomes" id="UP001254608">
    <property type="component" value="Unassembled WGS sequence"/>
</dbReference>
<evidence type="ECO:0000256" key="1">
    <source>
        <dbReference type="SAM" id="SignalP"/>
    </source>
</evidence>
<proteinExistence type="predicted"/>
<keyword evidence="3" id="KW-1185">Reference proteome</keyword>